<sequence length="119" mass="12430">MSEDLPVEADMKNAGAENAGTGEKPATTGTLITAIVLYTAARLALVVAIAAVIFFVGKAAGVDVPLVVAAVFGVLIALPVGMVAFKTLRLRVNDQITRIDAARSARHDELQSRLRGDSE</sequence>
<proteinExistence type="predicted"/>
<comment type="caution">
    <text evidence="2">The sequence shown here is derived from an EMBL/GenBank/DDBJ whole genome shotgun (WGS) entry which is preliminary data.</text>
</comment>
<dbReference type="EMBL" id="BAOP01000007">
    <property type="protein sequence ID" value="GAC79182.1"/>
    <property type="molecule type" value="Genomic_DNA"/>
</dbReference>
<protein>
    <recommendedName>
        <fullName evidence="4">DUF4229 domain-containing protein</fullName>
    </recommendedName>
</protein>
<dbReference type="AlphaFoldDB" id="M3UUQ0"/>
<dbReference type="Pfam" id="PF14012">
    <property type="entry name" value="DUF4229"/>
    <property type="match status" value="1"/>
</dbReference>
<keyword evidence="1" id="KW-0812">Transmembrane</keyword>
<reference evidence="2 3" key="1">
    <citation type="submission" date="2013-02" db="EMBL/GenBank/DDBJ databases">
        <title>Whole genome shotgun sequence of Gordonia malaquae NBRC 108250.</title>
        <authorList>
            <person name="Yoshida I."/>
            <person name="Hosoyama A."/>
            <person name="Tsuchikane K."/>
            <person name="Ando Y."/>
            <person name="Baba S."/>
            <person name="Ohji S."/>
            <person name="Hamada M."/>
            <person name="Tamura T."/>
            <person name="Yamazoe A."/>
            <person name="Yamazaki S."/>
            <person name="Fujita N."/>
        </authorList>
    </citation>
    <scope>NUCLEOTIDE SEQUENCE [LARGE SCALE GENOMIC DNA]</scope>
    <source>
        <strain evidence="2 3">NBRC 108250</strain>
    </source>
</reference>
<gene>
    <name evidence="2" type="ORF">GM1_007_01410</name>
</gene>
<organism evidence="2 3">
    <name type="scientific">Gordonia malaquae NBRC 108250</name>
    <dbReference type="NCBI Taxonomy" id="1223542"/>
    <lineage>
        <taxon>Bacteria</taxon>
        <taxon>Bacillati</taxon>
        <taxon>Actinomycetota</taxon>
        <taxon>Actinomycetes</taxon>
        <taxon>Mycobacteriales</taxon>
        <taxon>Gordoniaceae</taxon>
        <taxon>Gordonia</taxon>
    </lineage>
</organism>
<accession>M3UUQ0</accession>
<evidence type="ECO:0008006" key="4">
    <source>
        <dbReference type="Google" id="ProtNLM"/>
    </source>
</evidence>
<dbReference type="RefSeq" id="WP_008377497.1">
    <property type="nucleotide sequence ID" value="NZ_BAOP01000007.1"/>
</dbReference>
<evidence type="ECO:0000313" key="3">
    <source>
        <dbReference type="Proteomes" id="UP000035009"/>
    </source>
</evidence>
<dbReference type="STRING" id="410332.SAMN04488550_3755"/>
<keyword evidence="1" id="KW-1133">Transmembrane helix</keyword>
<keyword evidence="1" id="KW-0472">Membrane</keyword>
<keyword evidence="3" id="KW-1185">Reference proteome</keyword>
<evidence type="ECO:0000256" key="1">
    <source>
        <dbReference type="SAM" id="Phobius"/>
    </source>
</evidence>
<name>M3UUQ0_GORML</name>
<feature type="transmembrane region" description="Helical" evidence="1">
    <location>
        <begin position="66"/>
        <end position="85"/>
    </location>
</feature>
<dbReference type="InterPro" id="IPR025323">
    <property type="entry name" value="DUF4229"/>
</dbReference>
<dbReference type="eggNOG" id="ENOG50348SE">
    <property type="taxonomic scope" value="Bacteria"/>
</dbReference>
<dbReference type="Proteomes" id="UP000035009">
    <property type="component" value="Unassembled WGS sequence"/>
</dbReference>
<feature type="transmembrane region" description="Helical" evidence="1">
    <location>
        <begin position="31"/>
        <end position="54"/>
    </location>
</feature>
<evidence type="ECO:0000313" key="2">
    <source>
        <dbReference type="EMBL" id="GAC79182.1"/>
    </source>
</evidence>